<dbReference type="AlphaFoldDB" id="A0A6P5WDH0"/>
<dbReference type="Proteomes" id="UP000515125">
    <property type="component" value="Unplaced"/>
</dbReference>
<dbReference type="OrthoDB" id="41532at2759"/>
<dbReference type="GeneID" id="34619017"/>
<gene>
    <name evidence="5" type="primary">LOC34619017</name>
</gene>
<feature type="domain" description="N-acetyltransferase" evidence="3">
    <location>
        <begin position="293"/>
        <end position="451"/>
    </location>
</feature>
<name>A0A6P5WDH0_9EIME</name>
<protein>
    <submittedName>
        <fullName evidence="5">Uncharacterized protein LOC34619017</fullName>
    </submittedName>
</protein>
<dbReference type="CDD" id="cd04301">
    <property type="entry name" value="NAT_SF"/>
    <property type="match status" value="1"/>
</dbReference>
<dbReference type="RefSeq" id="XP_022588430.2">
    <property type="nucleotide sequence ID" value="XM_022732328.2"/>
</dbReference>
<dbReference type="SUPFAM" id="SSF55729">
    <property type="entry name" value="Acyl-CoA N-acyltransferases (Nat)"/>
    <property type="match status" value="1"/>
</dbReference>
<dbReference type="Pfam" id="PF00583">
    <property type="entry name" value="Acetyltransf_1"/>
    <property type="match status" value="1"/>
</dbReference>
<keyword evidence="4" id="KW-1185">Reference proteome</keyword>
<dbReference type="InterPro" id="IPR000182">
    <property type="entry name" value="GNAT_dom"/>
</dbReference>
<evidence type="ECO:0000256" key="2">
    <source>
        <dbReference type="SAM" id="MobiDB-lite"/>
    </source>
</evidence>
<dbReference type="PROSITE" id="PS51186">
    <property type="entry name" value="GNAT"/>
    <property type="match status" value="1"/>
</dbReference>
<accession>A0A6P5WDH0</accession>
<dbReference type="PANTHER" id="PTHR13947:SF37">
    <property type="entry name" value="LD18367P"/>
    <property type="match status" value="1"/>
</dbReference>
<feature type="compositionally biased region" description="Low complexity" evidence="2">
    <location>
        <begin position="165"/>
        <end position="176"/>
    </location>
</feature>
<dbReference type="PANTHER" id="PTHR13947">
    <property type="entry name" value="GNAT FAMILY N-ACETYLTRANSFERASE"/>
    <property type="match status" value="1"/>
</dbReference>
<dbReference type="GO" id="GO:0008080">
    <property type="term" value="F:N-acetyltransferase activity"/>
    <property type="evidence" value="ECO:0007669"/>
    <property type="project" value="InterPro"/>
</dbReference>
<dbReference type="Gene3D" id="3.40.630.30">
    <property type="match status" value="1"/>
</dbReference>
<organism evidence="4 5">
    <name type="scientific">Cyclospora cayetanensis</name>
    <dbReference type="NCBI Taxonomy" id="88456"/>
    <lineage>
        <taxon>Eukaryota</taxon>
        <taxon>Sar</taxon>
        <taxon>Alveolata</taxon>
        <taxon>Apicomplexa</taxon>
        <taxon>Conoidasida</taxon>
        <taxon>Coccidia</taxon>
        <taxon>Eucoccidiorida</taxon>
        <taxon>Eimeriorina</taxon>
        <taxon>Eimeriidae</taxon>
        <taxon>Cyclospora</taxon>
    </lineage>
</organism>
<evidence type="ECO:0000256" key="1">
    <source>
        <dbReference type="ARBA" id="ARBA00022679"/>
    </source>
</evidence>
<evidence type="ECO:0000259" key="3">
    <source>
        <dbReference type="PROSITE" id="PS51186"/>
    </source>
</evidence>
<evidence type="ECO:0000313" key="4">
    <source>
        <dbReference type="Proteomes" id="UP000515125"/>
    </source>
</evidence>
<sequence>MRHGSFCPTHYRGAALHAFGSPLDWLTAVPAPDGSHCQSSTKRTAADMALLSSNMSFFNGMAFSFAVGCLMHLDHPCKEGYGQKYATTPSQSHAGGIQCLIMTASPLSHRQDPACSVVSERQSEPFSPGSSTTTPTTAEKTKTSPTESNLKMQDGGNCAVNTDGSNTTNESSSINTVGSKDIANGAGRRGISGCASEPQLWRSVVQQQQQQQQSGEQNEQKPRQRRRSSSTHPGKGETDSGVVLREACGGDGPLVQKLMKRHLRSLILPAVFYWLCRHARDFGSFLVICCCFAPISRVLMSLCCFLLLLVCRVVLELEQYATKGCPDLADFERQYVEVGRNKFWVAEKKVQGNSQIIGCIGLIINPASPQDAQLVRLVVSPGHRGAGVGSRLLSAALGFAASCRCRSIEVCANSLNASSARFLRNRQFELFQVVKRNLMRGDLLRWRMWLDSEGRPMEPKPDPPFGTSGLQAE</sequence>
<evidence type="ECO:0000313" key="5">
    <source>
        <dbReference type="RefSeq" id="XP_022588430.2"/>
    </source>
</evidence>
<feature type="compositionally biased region" description="Low complexity" evidence="2">
    <location>
        <begin position="124"/>
        <end position="148"/>
    </location>
</feature>
<proteinExistence type="predicted"/>
<feature type="region of interest" description="Disordered" evidence="2">
    <location>
        <begin position="453"/>
        <end position="473"/>
    </location>
</feature>
<reference evidence="5" key="1">
    <citation type="submission" date="2025-08" db="UniProtKB">
        <authorList>
            <consortium name="RefSeq"/>
        </authorList>
    </citation>
    <scope>IDENTIFICATION</scope>
</reference>
<feature type="region of interest" description="Disordered" evidence="2">
    <location>
        <begin position="202"/>
        <end position="242"/>
    </location>
</feature>
<dbReference type="InterPro" id="IPR016181">
    <property type="entry name" value="Acyl_CoA_acyltransferase"/>
</dbReference>
<feature type="region of interest" description="Disordered" evidence="2">
    <location>
        <begin position="112"/>
        <end position="189"/>
    </location>
</feature>
<dbReference type="InterPro" id="IPR050769">
    <property type="entry name" value="NAT_camello-type"/>
</dbReference>
<keyword evidence="1" id="KW-0808">Transferase</keyword>